<evidence type="ECO:0000313" key="3">
    <source>
        <dbReference type="Proteomes" id="UP000287651"/>
    </source>
</evidence>
<gene>
    <name evidence="2" type="ORF">B296_00029588</name>
</gene>
<dbReference type="AlphaFoldDB" id="A0A426ZFN2"/>
<evidence type="ECO:0000256" key="1">
    <source>
        <dbReference type="SAM" id="Phobius"/>
    </source>
</evidence>
<accession>A0A426ZFN2</accession>
<keyword evidence="1" id="KW-0812">Transmembrane</keyword>
<sequence>MGIPKDVAKVGVRHGMWGAVKKLQSGMRAYQVTRKTEMPLSRSALMARVTTKLPTNGTITVEGTETSSRASEIACNDDAGKEHQGIDWKWVVIGGVAVVCGLQTGLIGKALAFGAARRLARK</sequence>
<comment type="caution">
    <text evidence="2">The sequence shown here is derived from an EMBL/GenBank/DDBJ whole genome shotgun (WGS) entry which is preliminary data.</text>
</comment>
<name>A0A426ZFN2_ENSVE</name>
<dbReference type="EMBL" id="AMZH03006853">
    <property type="protein sequence ID" value="RRT62785.1"/>
    <property type="molecule type" value="Genomic_DNA"/>
</dbReference>
<feature type="transmembrane region" description="Helical" evidence="1">
    <location>
        <begin position="90"/>
        <end position="112"/>
    </location>
</feature>
<dbReference type="Proteomes" id="UP000287651">
    <property type="component" value="Unassembled WGS sequence"/>
</dbReference>
<organism evidence="2 3">
    <name type="scientific">Ensete ventricosum</name>
    <name type="common">Abyssinian banana</name>
    <name type="synonym">Musa ensete</name>
    <dbReference type="NCBI Taxonomy" id="4639"/>
    <lineage>
        <taxon>Eukaryota</taxon>
        <taxon>Viridiplantae</taxon>
        <taxon>Streptophyta</taxon>
        <taxon>Embryophyta</taxon>
        <taxon>Tracheophyta</taxon>
        <taxon>Spermatophyta</taxon>
        <taxon>Magnoliopsida</taxon>
        <taxon>Liliopsida</taxon>
        <taxon>Zingiberales</taxon>
        <taxon>Musaceae</taxon>
        <taxon>Ensete</taxon>
    </lineage>
</organism>
<keyword evidence="1" id="KW-1133">Transmembrane helix</keyword>
<reference evidence="2 3" key="1">
    <citation type="journal article" date="2014" name="Agronomy (Basel)">
        <title>A Draft Genome Sequence for Ensete ventricosum, the Drought-Tolerant Tree Against Hunger.</title>
        <authorList>
            <person name="Harrison J."/>
            <person name="Moore K.A."/>
            <person name="Paszkiewicz K."/>
            <person name="Jones T."/>
            <person name="Grant M."/>
            <person name="Ambacheew D."/>
            <person name="Muzemil S."/>
            <person name="Studholme D.J."/>
        </authorList>
    </citation>
    <scope>NUCLEOTIDE SEQUENCE [LARGE SCALE GENOMIC DNA]</scope>
</reference>
<keyword evidence="1" id="KW-0472">Membrane</keyword>
<evidence type="ECO:0000313" key="2">
    <source>
        <dbReference type="EMBL" id="RRT62785.1"/>
    </source>
</evidence>
<protein>
    <submittedName>
        <fullName evidence="2">Uncharacterized protein</fullName>
    </submittedName>
</protein>
<proteinExistence type="predicted"/>